<evidence type="ECO:0000256" key="14">
    <source>
        <dbReference type="ARBA" id="ARBA00032948"/>
    </source>
</evidence>
<evidence type="ECO:0000256" key="11">
    <source>
        <dbReference type="ARBA" id="ARBA00023074"/>
    </source>
</evidence>
<keyword evidence="6" id="KW-0479">Metal-binding</keyword>
<name>A0A8I6RGK4_CIMLE</name>
<dbReference type="OrthoDB" id="498611at2759"/>
<dbReference type="KEGG" id="clec:106664570"/>
<comment type="catalytic activity">
    <reaction evidence="13">
        <text>(R)-4'-phospho-S-sulfopantetheine + H2O = (R)-S-sulfopantetheine + phosphate</text>
        <dbReference type="Rhea" id="RHEA:68340"/>
        <dbReference type="ChEBI" id="CHEBI:15377"/>
        <dbReference type="ChEBI" id="CHEBI:43474"/>
        <dbReference type="ChEBI" id="CHEBI:177302"/>
        <dbReference type="ChEBI" id="CHEBI:177303"/>
    </reaction>
    <physiologicalReaction direction="left-to-right" evidence="13">
        <dbReference type="Rhea" id="RHEA:68341"/>
    </physiologicalReaction>
</comment>
<evidence type="ECO:0000256" key="6">
    <source>
        <dbReference type="ARBA" id="ARBA00022723"/>
    </source>
</evidence>
<dbReference type="FunFam" id="3.30.420.510:FF:000008">
    <property type="entry name" value="Pantothenate kinase"/>
    <property type="match status" value="1"/>
</dbReference>
<dbReference type="EnsemblMetazoa" id="XM_014390416.2">
    <property type="protein sequence ID" value="XP_014245902.1"/>
    <property type="gene ID" value="LOC106664570"/>
</dbReference>
<keyword evidence="7" id="KW-0547">Nucleotide-binding</keyword>
<dbReference type="InterPro" id="IPR043129">
    <property type="entry name" value="ATPase_NBD"/>
</dbReference>
<comment type="subunit">
    <text evidence="3">Homodimer. Interacts with PKM.</text>
</comment>
<dbReference type="GO" id="GO:0005829">
    <property type="term" value="C:cytosol"/>
    <property type="evidence" value="ECO:0007669"/>
    <property type="project" value="TreeGrafter"/>
</dbReference>
<evidence type="ECO:0000256" key="7">
    <source>
        <dbReference type="ARBA" id="ARBA00022741"/>
    </source>
</evidence>
<comment type="function">
    <text evidence="15">Phosphatase which shows a preference for 4'-phosphopantetheine and its oxidatively damaged forms (sulfonate or S-sulfonate), providing strong indirect evidence that the phosphatase activity pre-empts damage in the coenzyme A (CoA) pathway. Hydrolyzing excess 4'-phosphopantetheine could constitute a directed overflow mechanism to prevent its oxidation to the S-sulfonate, sulfonate, or other forms. Hydrolyzing 4'-phosphopantetheine sulfonate or S-sulfonate would forestall their conversion to inactive forms of CoA and acyl carrier protein. May play a role in the physiological regulation of CoA intracellular levels.</text>
</comment>
<dbReference type="FunFam" id="3.40.50.10880:FF:000001">
    <property type="entry name" value="Pantothenate kinase 4"/>
    <property type="match status" value="1"/>
</dbReference>
<dbReference type="PANTHER" id="PTHR12280:SF20">
    <property type="entry name" value="4'-PHOSPHOPANTETHEINE PHOSPHATASE"/>
    <property type="match status" value="1"/>
</dbReference>
<dbReference type="FunFam" id="3.30.420.40:FF:000067">
    <property type="entry name" value="Pantothenate kinase 4"/>
    <property type="match status" value="1"/>
</dbReference>
<keyword evidence="5" id="KW-0533">Nickel</keyword>
<sequence length="805" mass="91116">MARKAFNLKFLITEVTDWFELKARLQVQPGALFHLNRPRQSPKNMDKKAPPKSIKLPETIKVFRNLKKAKRFAIDIGGSLTKIAYFSTMSYRRANYCSIHKDMTSLDDHYYEVSEHARLHFVKFETKYIEHCLDFIKSNLVGSKESMMGKIIKATGGGAYKYANTIQEKLGLKVEKEDEMSCLVKGCNFLLKNISDEAFTFHRHANPEYEFQTTDQNIFPYMLVNIGSGVSILKVESEDCYERIGGTATGGGTFWGLGTLLTKATEFDELLELAEVGDHRNTDMLVKDIYGADYKAHGLNSELIASAFGKICQSVKKGQTITCTDADVVRSLLFTISNDIGQIASLYAMMHNLNKVYFGGYFLRNHPLSMHTVSFSINYWSKGKVQSLFLRHEGYLGAIGAFLKGTEECGENYSWQENYAGSSALEPQPAIWMDSMEKSRNIAQLELDREVQRKFCPLLLNTAHYVPDTMDLIIDHEARVYWLDCFEESIRKFADAAIKSQPESKTAVERANQFKEKFLRRLQKLRLHPFAYGNLTVRCLLETIQHCMKEFDFPDPYLLVKQNENEAALAQLQDRLQHLDKLPLKELEHELVLGLLAGNMFDWGAQAIVDIMGKEKFGLAEARSKIPGRPWVIDHLDMWLNRLRGPPHSKAAIFIDNSGVDIVLGVLPFARFLLSRGTKVILCANSGPAINDVTFKELEVILTNAGSICPVLKKATEEKRLVPMETAQNGPCLDLSRLDHKLAKSMVDVDLIVIEGMGRAIHTNLEAKFKCESLKAAVIKNKWLAKRMGGEMFAVIFKYETPTKV</sequence>
<dbReference type="GO" id="GO:0016787">
    <property type="term" value="F:hydrolase activity"/>
    <property type="evidence" value="ECO:0007669"/>
    <property type="project" value="UniProtKB-KW"/>
</dbReference>
<dbReference type="Pfam" id="PF01937">
    <property type="entry name" value="ARMT1-like_dom"/>
    <property type="match status" value="1"/>
</dbReference>
<dbReference type="Pfam" id="PF03630">
    <property type="entry name" value="Fumble"/>
    <property type="match status" value="1"/>
</dbReference>
<dbReference type="SUPFAM" id="SSF53067">
    <property type="entry name" value="Actin-like ATPase domain"/>
    <property type="match status" value="2"/>
</dbReference>
<evidence type="ECO:0000313" key="18">
    <source>
        <dbReference type="Proteomes" id="UP000494040"/>
    </source>
</evidence>
<dbReference type="InterPro" id="IPR036075">
    <property type="entry name" value="ARMT-1-like_metal-bd_sf"/>
</dbReference>
<dbReference type="Gene3D" id="3.40.50.10880">
    <property type="entry name" value="Uncharacterised protein PF01937, DUF89, domain 3"/>
    <property type="match status" value="1"/>
</dbReference>
<dbReference type="Gene3D" id="3.30.420.510">
    <property type="match status" value="1"/>
</dbReference>
<evidence type="ECO:0000256" key="13">
    <source>
        <dbReference type="ARBA" id="ARBA00029347"/>
    </source>
</evidence>
<dbReference type="Gene3D" id="3.30.420.40">
    <property type="match status" value="1"/>
</dbReference>
<evidence type="ECO:0000259" key="16">
    <source>
        <dbReference type="Pfam" id="PF01937"/>
    </source>
</evidence>
<accession>A0A8I6RGK4</accession>
<evidence type="ECO:0000256" key="8">
    <source>
        <dbReference type="ARBA" id="ARBA00022801"/>
    </source>
</evidence>
<dbReference type="GO" id="GO:0015937">
    <property type="term" value="P:coenzyme A biosynthetic process"/>
    <property type="evidence" value="ECO:0007669"/>
    <property type="project" value="InterPro"/>
</dbReference>
<evidence type="ECO:0000256" key="5">
    <source>
        <dbReference type="ARBA" id="ARBA00022596"/>
    </source>
</evidence>
<comment type="cofactor">
    <cofactor evidence="2">
        <name>Ni(2+)</name>
        <dbReference type="ChEBI" id="CHEBI:49786"/>
    </cofactor>
</comment>
<evidence type="ECO:0000256" key="10">
    <source>
        <dbReference type="ARBA" id="ARBA00022993"/>
    </source>
</evidence>
<reference evidence="17" key="1">
    <citation type="submission" date="2022-01" db="UniProtKB">
        <authorList>
            <consortium name="EnsemblMetazoa"/>
        </authorList>
    </citation>
    <scope>IDENTIFICATION</scope>
</reference>
<organism evidence="17 18">
    <name type="scientific">Cimex lectularius</name>
    <name type="common">Bed bug</name>
    <name type="synonym">Acanthia lectularia</name>
    <dbReference type="NCBI Taxonomy" id="79782"/>
    <lineage>
        <taxon>Eukaryota</taxon>
        <taxon>Metazoa</taxon>
        <taxon>Ecdysozoa</taxon>
        <taxon>Arthropoda</taxon>
        <taxon>Hexapoda</taxon>
        <taxon>Insecta</taxon>
        <taxon>Pterygota</taxon>
        <taxon>Neoptera</taxon>
        <taxon>Paraneoptera</taxon>
        <taxon>Hemiptera</taxon>
        <taxon>Heteroptera</taxon>
        <taxon>Panheteroptera</taxon>
        <taxon>Cimicomorpha</taxon>
        <taxon>Cimicidae</taxon>
        <taxon>Cimex</taxon>
    </lineage>
</organism>
<dbReference type="InterPro" id="IPR002791">
    <property type="entry name" value="ARMT1-like_metal-bd"/>
</dbReference>
<keyword evidence="11" id="KW-0944">Nitration</keyword>
<comment type="cofactor">
    <cofactor evidence="1">
        <name>Mn(2+)</name>
        <dbReference type="ChEBI" id="CHEBI:29035"/>
    </cofactor>
</comment>
<dbReference type="GO" id="GO:0005634">
    <property type="term" value="C:nucleus"/>
    <property type="evidence" value="ECO:0007669"/>
    <property type="project" value="TreeGrafter"/>
</dbReference>
<dbReference type="GO" id="GO:0005524">
    <property type="term" value="F:ATP binding"/>
    <property type="evidence" value="ECO:0007669"/>
    <property type="project" value="InterPro"/>
</dbReference>
<dbReference type="NCBIfam" id="TIGR00555">
    <property type="entry name" value="panK_eukar"/>
    <property type="match status" value="1"/>
</dbReference>
<keyword evidence="8" id="KW-0378">Hydrolase</keyword>
<evidence type="ECO:0000256" key="12">
    <source>
        <dbReference type="ARBA" id="ARBA00023211"/>
    </source>
</evidence>
<protein>
    <recommendedName>
        <fullName evidence="4">4'-phosphopantetheine phosphatase</fullName>
    </recommendedName>
    <alternativeName>
        <fullName evidence="14">Inactive pantothenic acid kinase 4</fullName>
    </alternativeName>
</protein>
<dbReference type="AlphaFoldDB" id="A0A8I6RGK4"/>
<dbReference type="PANTHER" id="PTHR12280">
    <property type="entry name" value="PANTOTHENATE KINASE"/>
    <property type="match status" value="1"/>
</dbReference>
<dbReference type="GO" id="GO:0046872">
    <property type="term" value="F:metal ion binding"/>
    <property type="evidence" value="ECO:0007669"/>
    <property type="project" value="UniProtKB-KW"/>
</dbReference>
<keyword evidence="12" id="KW-0464">Manganese</keyword>
<dbReference type="CDD" id="cd24123">
    <property type="entry name" value="ASKHA_NBD_PanK-II_Pank4"/>
    <property type="match status" value="1"/>
</dbReference>
<dbReference type="GO" id="GO:0004594">
    <property type="term" value="F:pantothenate kinase activity"/>
    <property type="evidence" value="ECO:0007669"/>
    <property type="project" value="TreeGrafter"/>
</dbReference>
<dbReference type="InterPro" id="IPR035073">
    <property type="entry name" value="At2g17340_3_helix_bundle"/>
</dbReference>
<evidence type="ECO:0000313" key="17">
    <source>
        <dbReference type="EnsemblMetazoa" id="XP_014245902.1"/>
    </source>
</evidence>
<evidence type="ECO:0000256" key="3">
    <source>
        <dbReference type="ARBA" id="ARBA00011388"/>
    </source>
</evidence>
<evidence type="ECO:0000256" key="15">
    <source>
        <dbReference type="ARBA" id="ARBA00046055"/>
    </source>
</evidence>
<dbReference type="Proteomes" id="UP000494040">
    <property type="component" value="Unassembled WGS sequence"/>
</dbReference>
<evidence type="ECO:0000256" key="2">
    <source>
        <dbReference type="ARBA" id="ARBA00001967"/>
    </source>
</evidence>
<dbReference type="OMA" id="LNEYKYW"/>
<keyword evidence="9" id="KW-0067">ATP-binding</keyword>
<evidence type="ECO:0000256" key="4">
    <source>
        <dbReference type="ARBA" id="ARBA00019490"/>
    </source>
</evidence>
<evidence type="ECO:0000256" key="1">
    <source>
        <dbReference type="ARBA" id="ARBA00001936"/>
    </source>
</evidence>
<dbReference type="InterPro" id="IPR004567">
    <property type="entry name" value="Type_II_PanK"/>
</dbReference>
<keyword evidence="10" id="KW-0173">Coenzyme A biosynthesis</keyword>
<feature type="domain" description="Damage-control phosphatase ARMT1-like metal-binding" evidence="16">
    <location>
        <begin position="488"/>
        <end position="792"/>
    </location>
</feature>
<dbReference type="Gene3D" id="1.20.1700.10">
    <property type="entry name" value="AF1104-like"/>
    <property type="match status" value="1"/>
</dbReference>
<dbReference type="SUPFAM" id="SSF111321">
    <property type="entry name" value="AF1104-like"/>
    <property type="match status" value="1"/>
</dbReference>
<evidence type="ECO:0000256" key="9">
    <source>
        <dbReference type="ARBA" id="ARBA00022840"/>
    </source>
</evidence>
<proteinExistence type="predicted"/>
<gene>
    <name evidence="17" type="primary">106664570</name>
</gene>
<keyword evidence="18" id="KW-1185">Reference proteome</keyword>